<name>D3BG32_HETP5</name>
<evidence type="ECO:0000259" key="10">
    <source>
        <dbReference type="PROSITE" id="PS50850"/>
    </source>
</evidence>
<feature type="transmembrane region" description="Helical" evidence="9">
    <location>
        <begin position="327"/>
        <end position="351"/>
    </location>
</feature>
<evidence type="ECO:0000256" key="1">
    <source>
        <dbReference type="ARBA" id="ARBA00004141"/>
    </source>
</evidence>
<reference evidence="11 12" key="1">
    <citation type="journal article" date="2011" name="Genome Res.">
        <title>Phylogeny-wide analysis of social amoeba genomes highlights ancient origins for complex intercellular communication.</title>
        <authorList>
            <person name="Heidel A.J."/>
            <person name="Lawal H.M."/>
            <person name="Felder M."/>
            <person name="Schilde C."/>
            <person name="Helps N.R."/>
            <person name="Tunggal B."/>
            <person name="Rivero F."/>
            <person name="John U."/>
            <person name="Schleicher M."/>
            <person name="Eichinger L."/>
            <person name="Platzer M."/>
            <person name="Noegel A.A."/>
            <person name="Schaap P."/>
            <person name="Gloeckner G."/>
        </authorList>
    </citation>
    <scope>NUCLEOTIDE SEQUENCE [LARGE SCALE GENOMIC DNA]</scope>
    <source>
        <strain evidence="12">ATCC 26659 / Pp 5 / PN500</strain>
    </source>
</reference>
<feature type="transmembrane region" description="Helical" evidence="9">
    <location>
        <begin position="174"/>
        <end position="197"/>
    </location>
</feature>
<dbReference type="Gene3D" id="1.20.1250.20">
    <property type="entry name" value="MFS general substrate transporter like domains"/>
    <property type="match status" value="1"/>
</dbReference>
<protein>
    <recommendedName>
        <fullName evidence="10">Major facilitator superfamily (MFS) profile domain-containing protein</fullName>
    </recommendedName>
</protein>
<feature type="region of interest" description="Disordered" evidence="8">
    <location>
        <begin position="1"/>
        <end position="25"/>
    </location>
</feature>
<feature type="compositionally biased region" description="Basic and acidic residues" evidence="8">
    <location>
        <begin position="1"/>
        <end position="22"/>
    </location>
</feature>
<feature type="transmembrane region" description="Helical" evidence="9">
    <location>
        <begin position="209"/>
        <end position="228"/>
    </location>
</feature>
<dbReference type="GeneID" id="31362964"/>
<feature type="transmembrane region" description="Helical" evidence="9">
    <location>
        <begin position="115"/>
        <end position="133"/>
    </location>
</feature>
<feature type="transmembrane region" description="Helical" evidence="9">
    <location>
        <begin position="437"/>
        <end position="460"/>
    </location>
</feature>
<dbReference type="InterPro" id="IPR050360">
    <property type="entry name" value="MFS_Sugar_Transporters"/>
</dbReference>
<dbReference type="RefSeq" id="XP_020431745.1">
    <property type="nucleotide sequence ID" value="XM_020578318.1"/>
</dbReference>
<dbReference type="InterPro" id="IPR003663">
    <property type="entry name" value="Sugar/inositol_transpt"/>
</dbReference>
<sequence length="565" mass="62279">MTFESKDLENSHSREMDTKKDTNINIKSSPKSTKLVRTVYISSALAALGGFVCGYDSGAVTGIMVMVPFINSYSELADENTYVYYSGLCFALMLMTAAIGAFVSGPICDKIGRKWSIVMGAYIFALGILFEIIGQKFGLLLAGRLVAGFGNGLITNAVPLYHSEIAPPDIRGRLVTLFTVMASFGTVCGYFITFGTSYLTSQWAWRAPWIVQLVIAVFLGSFVIQLPYSPRWLFDIGQERESLEVLAKLRELPTDDPAVVAEYVEIKEQISAEKSLGNRTYIELFYRKNLKATLIAFFIGIATSFTGINAILYYGPSIFMDAGLSDVSTSIAASGGTAIVSFGATIVSFYLIDIWGRKKLFILGAILMGIAMFIVGAMFQGYSYFDADGYVIMDNVGARTVIIICIYVFMGSFNLTWGVASYVYPAEIFNMRNRAKGLGLTYGLNWAFSILVTYCMPLFMASTLSGVYFFFGSCCIAITIVVFFIPETRNITLEAMEGAKKSILSLQDRIGFGAEIIPSYRKQDNACVGIVSIYCGWWMFVCCQSDHHLNDSTRHNTSTQFGLNL</sequence>
<evidence type="ECO:0000256" key="9">
    <source>
        <dbReference type="SAM" id="Phobius"/>
    </source>
</evidence>
<dbReference type="EMBL" id="ADBJ01000033">
    <property type="protein sequence ID" value="EFA79624.1"/>
    <property type="molecule type" value="Genomic_DNA"/>
</dbReference>
<dbReference type="PANTHER" id="PTHR48022:SF2">
    <property type="entry name" value="PLASTIDIC GLUCOSE TRANSPORTER 4"/>
    <property type="match status" value="1"/>
</dbReference>
<dbReference type="STRING" id="670386.D3BG32"/>
<dbReference type="GO" id="GO:0016020">
    <property type="term" value="C:membrane"/>
    <property type="evidence" value="ECO:0007669"/>
    <property type="project" value="UniProtKB-SubCell"/>
</dbReference>
<comment type="caution">
    <text evidence="11">The sequence shown here is derived from an EMBL/GenBank/DDBJ whole genome shotgun (WGS) entry which is preliminary data.</text>
</comment>
<dbReference type="InterPro" id="IPR036259">
    <property type="entry name" value="MFS_trans_sf"/>
</dbReference>
<proteinExistence type="inferred from homology"/>
<dbReference type="InterPro" id="IPR005829">
    <property type="entry name" value="Sugar_transporter_CS"/>
</dbReference>
<dbReference type="InterPro" id="IPR005828">
    <property type="entry name" value="MFS_sugar_transport-like"/>
</dbReference>
<dbReference type="PROSITE" id="PS00216">
    <property type="entry name" value="SUGAR_TRANSPORT_1"/>
    <property type="match status" value="1"/>
</dbReference>
<evidence type="ECO:0000256" key="5">
    <source>
        <dbReference type="ARBA" id="ARBA00022989"/>
    </source>
</evidence>
<dbReference type="PRINTS" id="PR00171">
    <property type="entry name" value="SUGRTRNSPORT"/>
</dbReference>
<keyword evidence="6 9" id="KW-0472">Membrane</keyword>
<dbReference type="InterPro" id="IPR020846">
    <property type="entry name" value="MFS_dom"/>
</dbReference>
<evidence type="ECO:0000256" key="6">
    <source>
        <dbReference type="ARBA" id="ARBA00023136"/>
    </source>
</evidence>
<dbReference type="PROSITE" id="PS50850">
    <property type="entry name" value="MFS"/>
    <property type="match status" value="1"/>
</dbReference>
<dbReference type="Pfam" id="PF00083">
    <property type="entry name" value="Sugar_tr"/>
    <property type="match status" value="1"/>
</dbReference>
<evidence type="ECO:0000313" key="12">
    <source>
        <dbReference type="Proteomes" id="UP000001396"/>
    </source>
</evidence>
<dbReference type="NCBIfam" id="TIGR00879">
    <property type="entry name" value="SP"/>
    <property type="match status" value="1"/>
</dbReference>
<dbReference type="AlphaFoldDB" id="D3BG32"/>
<organism evidence="11 12">
    <name type="scientific">Heterostelium pallidum (strain ATCC 26659 / Pp 5 / PN500)</name>
    <name type="common">Cellular slime mold</name>
    <name type="synonym">Polysphondylium pallidum</name>
    <dbReference type="NCBI Taxonomy" id="670386"/>
    <lineage>
        <taxon>Eukaryota</taxon>
        <taxon>Amoebozoa</taxon>
        <taxon>Evosea</taxon>
        <taxon>Eumycetozoa</taxon>
        <taxon>Dictyostelia</taxon>
        <taxon>Acytosteliales</taxon>
        <taxon>Acytosteliaceae</taxon>
        <taxon>Heterostelium</taxon>
    </lineage>
</organism>
<keyword evidence="5 9" id="KW-1133">Transmembrane helix</keyword>
<feature type="transmembrane region" description="Helical" evidence="9">
    <location>
        <begin position="360"/>
        <end position="381"/>
    </location>
</feature>
<feature type="transmembrane region" description="Helical" evidence="9">
    <location>
        <begin position="39"/>
        <end position="70"/>
    </location>
</feature>
<feature type="domain" description="Major facilitator superfamily (MFS) profile" evidence="10">
    <location>
        <begin position="42"/>
        <end position="489"/>
    </location>
</feature>
<evidence type="ECO:0000256" key="8">
    <source>
        <dbReference type="SAM" id="MobiDB-lite"/>
    </source>
</evidence>
<evidence type="ECO:0000313" key="11">
    <source>
        <dbReference type="EMBL" id="EFA79624.1"/>
    </source>
</evidence>
<dbReference type="PROSITE" id="PS00217">
    <property type="entry name" value="SUGAR_TRANSPORT_2"/>
    <property type="match status" value="1"/>
</dbReference>
<keyword evidence="4 9" id="KW-0812">Transmembrane</keyword>
<dbReference type="Proteomes" id="UP000001396">
    <property type="component" value="Unassembled WGS sequence"/>
</dbReference>
<dbReference type="InParanoid" id="D3BG32"/>
<keyword evidence="3 7" id="KW-0813">Transport</keyword>
<feature type="transmembrane region" description="Helical" evidence="9">
    <location>
        <begin position="466"/>
        <end position="486"/>
    </location>
</feature>
<evidence type="ECO:0000256" key="3">
    <source>
        <dbReference type="ARBA" id="ARBA00022448"/>
    </source>
</evidence>
<evidence type="ECO:0000256" key="2">
    <source>
        <dbReference type="ARBA" id="ARBA00010992"/>
    </source>
</evidence>
<dbReference type="PANTHER" id="PTHR48022">
    <property type="entry name" value="PLASTIDIC GLUCOSE TRANSPORTER 4"/>
    <property type="match status" value="1"/>
</dbReference>
<comment type="similarity">
    <text evidence="2 7">Belongs to the major facilitator superfamily. Sugar transporter (TC 2.A.1.1) family.</text>
</comment>
<gene>
    <name evidence="11" type="ORF">PPL_07483</name>
</gene>
<feature type="transmembrane region" description="Helical" evidence="9">
    <location>
        <begin position="82"/>
        <end position="103"/>
    </location>
</feature>
<evidence type="ECO:0000256" key="7">
    <source>
        <dbReference type="RuleBase" id="RU003346"/>
    </source>
</evidence>
<keyword evidence="12" id="KW-1185">Reference proteome</keyword>
<comment type="subcellular location">
    <subcellularLocation>
        <location evidence="1">Membrane</location>
        <topology evidence="1">Multi-pass membrane protein</topology>
    </subcellularLocation>
</comment>
<dbReference type="GO" id="GO:0005351">
    <property type="term" value="F:carbohydrate:proton symporter activity"/>
    <property type="evidence" value="ECO:0007669"/>
    <property type="project" value="TreeGrafter"/>
</dbReference>
<feature type="transmembrane region" description="Helical" evidence="9">
    <location>
        <begin position="401"/>
        <end position="425"/>
    </location>
</feature>
<dbReference type="OMA" id="GVFVYYM"/>
<evidence type="ECO:0000256" key="4">
    <source>
        <dbReference type="ARBA" id="ARBA00022692"/>
    </source>
</evidence>
<feature type="transmembrane region" description="Helical" evidence="9">
    <location>
        <begin position="139"/>
        <end position="162"/>
    </location>
</feature>
<feature type="transmembrane region" description="Helical" evidence="9">
    <location>
        <begin position="294"/>
        <end position="315"/>
    </location>
</feature>
<dbReference type="SUPFAM" id="SSF103473">
    <property type="entry name" value="MFS general substrate transporter"/>
    <property type="match status" value="1"/>
</dbReference>
<accession>D3BG32</accession>
<dbReference type="FunFam" id="1.20.1250.20:FF:000134">
    <property type="entry name" value="MFS sugar transporter protein"/>
    <property type="match status" value="1"/>
</dbReference>